<dbReference type="EMBL" id="WNYA01001862">
    <property type="protein sequence ID" value="KAG8544969.1"/>
    <property type="molecule type" value="Genomic_DNA"/>
</dbReference>
<protein>
    <submittedName>
        <fullName evidence="1">Uncharacterized protein</fullName>
    </submittedName>
</protein>
<accession>A0AAV6Z677</accession>
<organism evidence="1 2">
    <name type="scientific">Engystomops pustulosus</name>
    <name type="common">Tungara frog</name>
    <name type="synonym">Physalaemus pustulosus</name>
    <dbReference type="NCBI Taxonomy" id="76066"/>
    <lineage>
        <taxon>Eukaryota</taxon>
        <taxon>Metazoa</taxon>
        <taxon>Chordata</taxon>
        <taxon>Craniata</taxon>
        <taxon>Vertebrata</taxon>
        <taxon>Euteleostomi</taxon>
        <taxon>Amphibia</taxon>
        <taxon>Batrachia</taxon>
        <taxon>Anura</taxon>
        <taxon>Neobatrachia</taxon>
        <taxon>Hyloidea</taxon>
        <taxon>Leptodactylidae</taxon>
        <taxon>Leiuperinae</taxon>
        <taxon>Engystomops</taxon>
    </lineage>
</organism>
<evidence type="ECO:0000313" key="1">
    <source>
        <dbReference type="EMBL" id="KAG8544969.1"/>
    </source>
</evidence>
<proteinExistence type="predicted"/>
<sequence>MITINYITHYSLIKTIPFTGDYGRISITHHESSDYIERIFRLHYREYSITYLSMSDSISQTIQLTLSGECAKQNFFFSPKLIPICFTNQITNKGYEWGWGE</sequence>
<comment type="caution">
    <text evidence="1">The sequence shown here is derived from an EMBL/GenBank/DDBJ whole genome shotgun (WGS) entry which is preliminary data.</text>
</comment>
<evidence type="ECO:0000313" key="2">
    <source>
        <dbReference type="Proteomes" id="UP000824782"/>
    </source>
</evidence>
<dbReference type="AlphaFoldDB" id="A0AAV6Z677"/>
<keyword evidence="2" id="KW-1185">Reference proteome</keyword>
<gene>
    <name evidence="1" type="ORF">GDO81_021547</name>
</gene>
<reference evidence="1" key="1">
    <citation type="thesis" date="2020" institute="ProQuest LLC" country="789 East Eisenhower Parkway, Ann Arbor, MI, USA">
        <title>Comparative Genomics and Chromosome Evolution.</title>
        <authorList>
            <person name="Mudd A.B."/>
        </authorList>
    </citation>
    <scope>NUCLEOTIDE SEQUENCE</scope>
    <source>
        <strain evidence="1">237g6f4</strain>
        <tissue evidence="1">Blood</tissue>
    </source>
</reference>
<dbReference type="Proteomes" id="UP000824782">
    <property type="component" value="Unassembled WGS sequence"/>
</dbReference>
<name>A0AAV6Z677_ENGPU</name>